<keyword evidence="3" id="KW-1133">Transmembrane helix</keyword>
<evidence type="ECO:0000259" key="4">
    <source>
        <dbReference type="PROSITE" id="PS50846"/>
    </source>
</evidence>
<evidence type="ECO:0000313" key="5">
    <source>
        <dbReference type="EMBL" id="SHH54197.1"/>
    </source>
</evidence>
<dbReference type="PANTHER" id="PTHR42208:SF1">
    <property type="entry name" value="HEAVY METAL TRANSPORTER"/>
    <property type="match status" value="1"/>
</dbReference>
<keyword evidence="3" id="KW-0812">Transmembrane</keyword>
<evidence type="ECO:0000256" key="2">
    <source>
        <dbReference type="ARBA" id="ARBA00023008"/>
    </source>
</evidence>
<feature type="transmembrane region" description="Helical" evidence="3">
    <location>
        <begin position="369"/>
        <end position="397"/>
    </location>
</feature>
<dbReference type="InterPro" id="IPR017969">
    <property type="entry name" value="Heavy-metal-associated_CS"/>
</dbReference>
<proteinExistence type="predicted"/>
<dbReference type="AlphaFoldDB" id="A0A1M5TTT7"/>
<feature type="transmembrane region" description="Helical" evidence="3">
    <location>
        <begin position="269"/>
        <end position="289"/>
    </location>
</feature>
<accession>A0A1M5TTT7</accession>
<feature type="transmembrane region" description="Helical" evidence="3">
    <location>
        <begin position="180"/>
        <end position="199"/>
    </location>
</feature>
<dbReference type="InterPro" id="IPR028096">
    <property type="entry name" value="EfeO_Cupredoxin"/>
</dbReference>
<dbReference type="Pfam" id="PF13386">
    <property type="entry name" value="DsbD_2"/>
    <property type="match status" value="1"/>
</dbReference>
<evidence type="ECO:0000256" key="1">
    <source>
        <dbReference type="ARBA" id="ARBA00022723"/>
    </source>
</evidence>
<reference evidence="5 6" key="1">
    <citation type="submission" date="2016-11" db="EMBL/GenBank/DDBJ databases">
        <authorList>
            <person name="Jaros S."/>
            <person name="Januszkiewicz K."/>
            <person name="Wedrychowicz H."/>
        </authorList>
    </citation>
    <scope>NUCLEOTIDE SEQUENCE [LARGE SCALE GENOMIC DNA]</scope>
    <source>
        <strain evidence="5 6">DSM 10068</strain>
    </source>
</reference>
<feature type="transmembrane region" description="Helical" evidence="3">
    <location>
        <begin position="295"/>
        <end position="318"/>
    </location>
</feature>
<name>A0A1M5TTT7_9FIRM</name>
<dbReference type="OrthoDB" id="9800141at2"/>
<dbReference type="RefSeq" id="WP_084726150.1">
    <property type="nucleotide sequence ID" value="NZ_FQXV01000001.1"/>
</dbReference>
<dbReference type="Proteomes" id="UP000183995">
    <property type="component" value="Unassembled WGS sequence"/>
</dbReference>
<dbReference type="Gene3D" id="3.30.70.100">
    <property type="match status" value="2"/>
</dbReference>
<dbReference type="PROSITE" id="PS01047">
    <property type="entry name" value="HMA_1"/>
    <property type="match status" value="2"/>
</dbReference>
<keyword evidence="3" id="KW-0472">Membrane</keyword>
<dbReference type="Pfam" id="PF13473">
    <property type="entry name" value="Cupredoxin_1"/>
    <property type="match status" value="1"/>
</dbReference>
<organism evidence="5 6">
    <name type="scientific">Sporobacter termitidis DSM 10068</name>
    <dbReference type="NCBI Taxonomy" id="1123282"/>
    <lineage>
        <taxon>Bacteria</taxon>
        <taxon>Bacillati</taxon>
        <taxon>Bacillota</taxon>
        <taxon>Clostridia</taxon>
        <taxon>Eubacteriales</taxon>
        <taxon>Oscillospiraceae</taxon>
        <taxon>Sporobacter</taxon>
    </lineage>
</organism>
<feature type="transmembrane region" description="Helical" evidence="3">
    <location>
        <begin position="219"/>
        <end position="248"/>
    </location>
</feature>
<dbReference type="STRING" id="1123282.SAMN02745823_00230"/>
<feature type="transmembrane region" description="Helical" evidence="3">
    <location>
        <begin position="409"/>
        <end position="430"/>
    </location>
</feature>
<feature type="domain" description="HMA" evidence="4">
    <location>
        <begin position="6"/>
        <end position="72"/>
    </location>
</feature>
<evidence type="ECO:0000256" key="3">
    <source>
        <dbReference type="SAM" id="Phobius"/>
    </source>
</evidence>
<feature type="transmembrane region" description="Helical" evidence="3">
    <location>
        <begin position="339"/>
        <end position="363"/>
    </location>
</feature>
<dbReference type="InterPro" id="IPR006121">
    <property type="entry name" value="HMA_dom"/>
</dbReference>
<keyword evidence="1" id="KW-0479">Metal-binding</keyword>
<gene>
    <name evidence="5" type="ORF">SAMN02745823_00230</name>
</gene>
<dbReference type="PANTHER" id="PTHR42208">
    <property type="entry name" value="HEAVY METAL TRANSPORTER-RELATED"/>
    <property type="match status" value="1"/>
</dbReference>
<keyword evidence="2" id="KW-0186">Copper</keyword>
<keyword evidence="6" id="KW-1185">Reference proteome</keyword>
<dbReference type="NCBIfam" id="TIGR00003">
    <property type="entry name" value="copper ion binding protein"/>
    <property type="match status" value="2"/>
</dbReference>
<dbReference type="SUPFAM" id="SSF55008">
    <property type="entry name" value="HMA, heavy metal-associated domain"/>
    <property type="match status" value="2"/>
</dbReference>
<dbReference type="PROSITE" id="PS50846">
    <property type="entry name" value="HMA_2"/>
    <property type="match status" value="2"/>
</dbReference>
<dbReference type="Gene3D" id="2.60.40.420">
    <property type="entry name" value="Cupredoxins - blue copper proteins"/>
    <property type="match status" value="2"/>
</dbReference>
<dbReference type="SUPFAM" id="SSF49503">
    <property type="entry name" value="Cupredoxins"/>
    <property type="match status" value="1"/>
</dbReference>
<dbReference type="EMBL" id="FQXV01000001">
    <property type="protein sequence ID" value="SHH54197.1"/>
    <property type="molecule type" value="Genomic_DNA"/>
</dbReference>
<dbReference type="InterPro" id="IPR006122">
    <property type="entry name" value="HMA_Cu_ion-bd"/>
</dbReference>
<dbReference type="FunFam" id="3.30.70.100:FF:000001">
    <property type="entry name" value="ATPase copper transporting beta"/>
    <property type="match status" value="1"/>
</dbReference>
<sequence>MAQQWIYEELKVGGMSCTSCEMKIENSLKKKAGIRDAKASYARETVKIYYDPEVISLDEIKQAIEKLDYTVEESLKNMVFSGSAEQSKGNRQQWIDEELKVDGMSCTSCEMKIENSLTKKAGIRNVKAIYAKDTVRFSYDPAVISLDEIKAAIERLDYKVRRSVKNSLAVGKTQKKNDKLSATQLLAVGVIIFAVYLIIKNTVGFNFLPQISQNMGYGLLFVVGLITSLHCVAMCGGINLTQCVSYQLPENASKAAKMKPSLMYNTGRVISYTVIGGIVGGLGSVISFSGTAKGIVAILAGVFMLIMGLNMLNIFPWLRKFVPHMPKRFANKFRGSGKYGPFVVGLFNGLMPCGPLQAMQIYALGTGSVLAGAASMLFFSLGTVPLMFGFGAVSSLLSSKFTHKMMKVSAMLVMVLGVIMLTRGFALSGFSLPSIGTTAAATTSKATVNGSEQDVTTTLQPGSYTPITVQKGIPVKWTIQADSNSLNGCNETIQIPQYNITQKLRPGDNVITFTPDQEGTITYTCWMGMIRSTITVVSDLSAATVATVSADDSSSGSAAAIAGGCCATPPPGFENGRIPTDNIAVATINGDEQDVTIDVGAQGYSPAVVVLQKGIPARIKFTTSQLNACNGTVYFPEYGGGLDLTTDKETPLLPVSDDFSFECGMGMLHGYVKVVDDIKNVDMDAVKQAVQNYTPSAGGGAGCCKPQT</sequence>
<evidence type="ECO:0000313" key="6">
    <source>
        <dbReference type="Proteomes" id="UP000183995"/>
    </source>
</evidence>
<dbReference type="CDD" id="cd00371">
    <property type="entry name" value="HMA"/>
    <property type="match status" value="2"/>
</dbReference>
<dbReference type="InterPro" id="IPR039447">
    <property type="entry name" value="UreH-like_TM_dom"/>
</dbReference>
<protein>
    <submittedName>
        <fullName evidence="5">Copper ion binding protein</fullName>
    </submittedName>
</protein>
<dbReference type="InterPro" id="IPR036163">
    <property type="entry name" value="HMA_dom_sf"/>
</dbReference>
<dbReference type="GO" id="GO:0005507">
    <property type="term" value="F:copper ion binding"/>
    <property type="evidence" value="ECO:0007669"/>
    <property type="project" value="InterPro"/>
</dbReference>
<dbReference type="InterPro" id="IPR008972">
    <property type="entry name" value="Cupredoxin"/>
</dbReference>
<feature type="domain" description="HMA" evidence="4">
    <location>
        <begin position="95"/>
        <end position="161"/>
    </location>
</feature>
<dbReference type="Pfam" id="PF00403">
    <property type="entry name" value="HMA"/>
    <property type="match status" value="2"/>
</dbReference>